<dbReference type="EMBL" id="KK207894">
    <property type="protein sequence ID" value="EZF49840.1"/>
    <property type="molecule type" value="Genomic_DNA"/>
</dbReference>
<dbReference type="InterPro" id="IPR052897">
    <property type="entry name" value="Sec-Metab_Biosynth_Hydrolase"/>
</dbReference>
<keyword evidence="1" id="KW-0472">Membrane</keyword>
<dbReference type="Proteomes" id="UP000023758">
    <property type="component" value="Unassembled WGS sequence"/>
</dbReference>
<dbReference type="HOGENOM" id="CLU_046066_1_1_1"/>
<accession>A0A022VUT7</accession>
<dbReference type="PANTHER" id="PTHR37017">
    <property type="entry name" value="AB HYDROLASE-1 DOMAIN-CONTAINING PROTEIN-RELATED"/>
    <property type="match status" value="1"/>
</dbReference>
<organism evidence="3">
    <name type="scientific">Trichophyton rubrum CBS 288.86</name>
    <dbReference type="NCBI Taxonomy" id="1215330"/>
    <lineage>
        <taxon>Eukaryota</taxon>
        <taxon>Fungi</taxon>
        <taxon>Dikarya</taxon>
        <taxon>Ascomycota</taxon>
        <taxon>Pezizomycotina</taxon>
        <taxon>Eurotiomycetes</taxon>
        <taxon>Eurotiomycetidae</taxon>
        <taxon>Onygenales</taxon>
        <taxon>Arthrodermataceae</taxon>
        <taxon>Trichophyton</taxon>
    </lineage>
</organism>
<feature type="transmembrane region" description="Helical" evidence="1">
    <location>
        <begin position="109"/>
        <end position="128"/>
    </location>
</feature>
<evidence type="ECO:0000313" key="3">
    <source>
        <dbReference type="EMBL" id="EZF49840.1"/>
    </source>
</evidence>
<reference evidence="3" key="1">
    <citation type="submission" date="2014-02" db="EMBL/GenBank/DDBJ databases">
        <title>The Genome Sequence of Trichophyton rubrum (morphotype fischeri) CBS 288.86.</title>
        <authorList>
            <consortium name="The Broad Institute Genomics Platform"/>
            <person name="Cuomo C.A."/>
            <person name="White T.C."/>
            <person name="Graser Y."/>
            <person name="Martinez-Rossi N."/>
            <person name="Heitman J."/>
            <person name="Young S.K."/>
            <person name="Zeng Q."/>
            <person name="Gargeya S."/>
            <person name="Abouelleil A."/>
            <person name="Alvarado L."/>
            <person name="Chapman S.B."/>
            <person name="Gainer-Dewar J."/>
            <person name="Goldberg J."/>
            <person name="Griggs A."/>
            <person name="Gujja S."/>
            <person name="Hansen M."/>
            <person name="Howarth C."/>
            <person name="Imamovic A."/>
            <person name="Larimer J."/>
            <person name="Martinez D."/>
            <person name="Murphy C."/>
            <person name="Pearson M.D."/>
            <person name="Persinoti G."/>
            <person name="Poon T."/>
            <person name="Priest M."/>
            <person name="Roberts A.D."/>
            <person name="Saif S."/>
            <person name="Shea T.D."/>
            <person name="Sykes S.N."/>
            <person name="Wortman J."/>
            <person name="Nusbaum C."/>
            <person name="Birren B."/>
        </authorList>
    </citation>
    <scope>NUCLEOTIDE SEQUENCE [LARGE SCALE GENOMIC DNA]</scope>
    <source>
        <strain evidence="3">CBS 288.86</strain>
    </source>
</reference>
<protein>
    <recommendedName>
        <fullName evidence="2">AB hydrolase-1 domain-containing protein</fullName>
    </recommendedName>
</protein>
<dbReference type="AlphaFoldDB" id="A0A022VUT7"/>
<dbReference type="InterPro" id="IPR000073">
    <property type="entry name" value="AB_hydrolase_1"/>
</dbReference>
<dbReference type="Gene3D" id="3.40.50.1820">
    <property type="entry name" value="alpha/beta hydrolase"/>
    <property type="match status" value="1"/>
</dbReference>
<evidence type="ECO:0000259" key="2">
    <source>
        <dbReference type="Pfam" id="PF12697"/>
    </source>
</evidence>
<keyword evidence="1" id="KW-1133">Transmembrane helix</keyword>
<sequence length="325" mass="36105">MSYLPTLVFIPGAWHKPTCFEKITNILSERNFNCVLVTLPSTQGNPEATFKDDLDAARTAILNETTQGRNVVVLAHSYGGMVGNSAIRGFTRPQDSSTDQDQQSSGPGYIIGLILIASGFTFTGLAFMDPFLGRPPPLWRVNKETGFAEIVASPREEFYHDVPADEAEYWCSQLEPQSLKALFEGGEHSYSGWLDVPCWYIGTAEDKCLPLFIQRMQAGMARYMGASLECRELRASHSPFLSHPRDTARLILEAIEQFTGNPVGNLPSQDECHAIMPVPRVELLQPLTWYKFGVPLAFGNLLGRCVVLFNWARRSLGAMGHQKSD</sequence>
<proteinExistence type="predicted"/>
<name>A0A022VUT7_TRIRU</name>
<dbReference type="SUPFAM" id="SSF53474">
    <property type="entry name" value="alpha/beta-Hydrolases"/>
    <property type="match status" value="1"/>
</dbReference>
<dbReference type="Pfam" id="PF12697">
    <property type="entry name" value="Abhydrolase_6"/>
    <property type="match status" value="1"/>
</dbReference>
<gene>
    <name evidence="3" type="ORF">H103_06557</name>
</gene>
<feature type="domain" description="AB hydrolase-1" evidence="2">
    <location>
        <begin position="7"/>
        <end position="249"/>
    </location>
</feature>
<dbReference type="InterPro" id="IPR029058">
    <property type="entry name" value="AB_hydrolase_fold"/>
</dbReference>
<evidence type="ECO:0000256" key="1">
    <source>
        <dbReference type="SAM" id="Phobius"/>
    </source>
</evidence>
<keyword evidence="1" id="KW-0812">Transmembrane</keyword>
<dbReference type="PANTHER" id="PTHR37017:SF3">
    <property type="entry name" value="AB HYDROLASE-1 DOMAIN-CONTAINING PROTEIN"/>
    <property type="match status" value="1"/>
</dbReference>
<dbReference type="OrthoDB" id="408373at2759"/>